<evidence type="ECO:0000256" key="3">
    <source>
        <dbReference type="ARBA" id="ARBA00022448"/>
    </source>
</evidence>
<dbReference type="PROSITE" id="PS00211">
    <property type="entry name" value="ABC_TRANSPORTER_1"/>
    <property type="match status" value="1"/>
</dbReference>
<evidence type="ECO:0000256" key="1">
    <source>
        <dbReference type="ARBA" id="ARBA00004202"/>
    </source>
</evidence>
<evidence type="ECO:0000259" key="8">
    <source>
        <dbReference type="PROSITE" id="PS50893"/>
    </source>
</evidence>
<dbReference type="Pfam" id="PF08352">
    <property type="entry name" value="oligo_HPY"/>
    <property type="match status" value="1"/>
</dbReference>
<dbReference type="GO" id="GO:0016887">
    <property type="term" value="F:ATP hydrolysis activity"/>
    <property type="evidence" value="ECO:0007669"/>
    <property type="project" value="InterPro"/>
</dbReference>
<dbReference type="PROSITE" id="PS50893">
    <property type="entry name" value="ABC_TRANSPORTER_2"/>
    <property type="match status" value="1"/>
</dbReference>
<proteinExistence type="inferred from homology"/>
<dbReference type="GO" id="GO:0005886">
    <property type="term" value="C:plasma membrane"/>
    <property type="evidence" value="ECO:0007669"/>
    <property type="project" value="UniProtKB-SubCell"/>
</dbReference>
<dbReference type="InterPro" id="IPR003439">
    <property type="entry name" value="ABC_transporter-like_ATP-bd"/>
</dbReference>
<dbReference type="Gene3D" id="3.40.50.300">
    <property type="entry name" value="P-loop containing nucleotide triphosphate hydrolases"/>
    <property type="match status" value="1"/>
</dbReference>
<dbReference type="PANTHER" id="PTHR43297">
    <property type="entry name" value="OLIGOPEPTIDE TRANSPORT ATP-BINDING PROTEIN APPD"/>
    <property type="match status" value="1"/>
</dbReference>
<dbReference type="SUPFAM" id="SSF52540">
    <property type="entry name" value="P-loop containing nucleoside triphosphate hydrolases"/>
    <property type="match status" value="1"/>
</dbReference>
<dbReference type="Pfam" id="PF00005">
    <property type="entry name" value="ABC_tran"/>
    <property type="match status" value="1"/>
</dbReference>
<dbReference type="OrthoDB" id="9802264at2"/>
<feature type="domain" description="ABC transporter" evidence="8">
    <location>
        <begin position="9"/>
        <end position="259"/>
    </location>
</feature>
<accession>A0A285UKY1</accession>
<keyword evidence="10" id="KW-1185">Reference proteome</keyword>
<dbReference type="InterPro" id="IPR013563">
    <property type="entry name" value="Oligopep_ABC_C"/>
</dbReference>
<dbReference type="SMART" id="SM00382">
    <property type="entry name" value="AAA"/>
    <property type="match status" value="1"/>
</dbReference>
<keyword evidence="3" id="KW-0813">Transport</keyword>
<dbReference type="InterPro" id="IPR050388">
    <property type="entry name" value="ABC_Ni/Peptide_Import"/>
</dbReference>
<dbReference type="RefSeq" id="WP_097149942.1">
    <property type="nucleotide sequence ID" value="NZ_OBQC01000009.1"/>
</dbReference>
<protein>
    <submittedName>
        <fullName evidence="9">Peptide/nickel transport system ATP-binding protein</fullName>
    </submittedName>
</protein>
<dbReference type="NCBIfam" id="TIGR01727">
    <property type="entry name" value="oligo_HPY"/>
    <property type="match status" value="1"/>
</dbReference>
<dbReference type="InterPro" id="IPR003593">
    <property type="entry name" value="AAA+_ATPase"/>
</dbReference>
<dbReference type="AlphaFoldDB" id="A0A285UKY1"/>
<dbReference type="InterPro" id="IPR027417">
    <property type="entry name" value="P-loop_NTPase"/>
</dbReference>
<gene>
    <name evidence="9" type="ORF">SAMN05877842_10924</name>
</gene>
<dbReference type="GO" id="GO:0015833">
    <property type="term" value="P:peptide transport"/>
    <property type="evidence" value="ECO:0007669"/>
    <property type="project" value="InterPro"/>
</dbReference>
<name>A0A285UKY1_9BACL</name>
<keyword evidence="5" id="KW-0547">Nucleotide-binding</keyword>
<evidence type="ECO:0000313" key="10">
    <source>
        <dbReference type="Proteomes" id="UP000219252"/>
    </source>
</evidence>
<evidence type="ECO:0000256" key="5">
    <source>
        <dbReference type="ARBA" id="ARBA00022741"/>
    </source>
</evidence>
<reference evidence="10" key="1">
    <citation type="submission" date="2017-08" db="EMBL/GenBank/DDBJ databases">
        <authorList>
            <person name="Varghese N."/>
            <person name="Submissions S."/>
        </authorList>
    </citation>
    <scope>NUCLEOTIDE SEQUENCE [LARGE SCALE GENOMIC DNA]</scope>
    <source>
        <strain evidence="10">JC23</strain>
    </source>
</reference>
<comment type="similarity">
    <text evidence="2">Belongs to the ABC transporter superfamily.</text>
</comment>
<comment type="subcellular location">
    <subcellularLocation>
        <location evidence="1">Cell membrane</location>
        <topology evidence="1">Peripheral membrane protein</topology>
    </subcellularLocation>
</comment>
<dbReference type="GO" id="GO:0005524">
    <property type="term" value="F:ATP binding"/>
    <property type="evidence" value="ECO:0007669"/>
    <property type="project" value="UniProtKB-KW"/>
</dbReference>
<evidence type="ECO:0000256" key="7">
    <source>
        <dbReference type="ARBA" id="ARBA00023136"/>
    </source>
</evidence>
<dbReference type="Proteomes" id="UP000219252">
    <property type="component" value="Unassembled WGS sequence"/>
</dbReference>
<dbReference type="CDD" id="cd03257">
    <property type="entry name" value="ABC_NikE_OppD_transporters"/>
    <property type="match status" value="1"/>
</dbReference>
<dbReference type="EMBL" id="OBQC01000009">
    <property type="protein sequence ID" value="SOC40901.1"/>
    <property type="molecule type" value="Genomic_DNA"/>
</dbReference>
<evidence type="ECO:0000256" key="4">
    <source>
        <dbReference type="ARBA" id="ARBA00022475"/>
    </source>
</evidence>
<sequence>MEKEKQPLLKINNLKTTFSTYKGELSAVDGVSLELNEGEILGIVGESGCGKSVTAESILQLLDENTTTYDGEIIFNGKNLLKSSNRELEEIRGNEISMIFQDPMSSLNPVITIGKQIAESVRIHQKLSKKESMKKAVELLRLTGIPSPEQRVKEYPHEISGGMRQRVMIAMALSCQPKLLIADEPTTALDVTIQEQILKLMLQFQKELNMGIVLITHDFGVVANYCTKVAVMYLGQVIEETDVKSLFSRPLHPYTVGLINSVPQLDGDRSKELATIKGVVPSLTQIPKGCRFAPRCPLATEKCLEEMPNLESAKENHQVRCWHYEKVLEGELQYVN</sequence>
<dbReference type="FunFam" id="3.40.50.300:FF:000016">
    <property type="entry name" value="Oligopeptide ABC transporter ATP-binding component"/>
    <property type="match status" value="1"/>
</dbReference>
<evidence type="ECO:0000256" key="2">
    <source>
        <dbReference type="ARBA" id="ARBA00005417"/>
    </source>
</evidence>
<organism evidence="9 10">
    <name type="scientific">Ureibacillus acetophenoni</name>
    <dbReference type="NCBI Taxonomy" id="614649"/>
    <lineage>
        <taxon>Bacteria</taxon>
        <taxon>Bacillati</taxon>
        <taxon>Bacillota</taxon>
        <taxon>Bacilli</taxon>
        <taxon>Bacillales</taxon>
        <taxon>Caryophanaceae</taxon>
        <taxon>Ureibacillus</taxon>
    </lineage>
</organism>
<keyword evidence="4" id="KW-1003">Cell membrane</keyword>
<dbReference type="InterPro" id="IPR017871">
    <property type="entry name" value="ABC_transporter-like_CS"/>
</dbReference>
<dbReference type="PANTHER" id="PTHR43297:SF2">
    <property type="entry name" value="DIPEPTIDE TRANSPORT ATP-BINDING PROTEIN DPPD"/>
    <property type="match status" value="1"/>
</dbReference>
<evidence type="ECO:0000256" key="6">
    <source>
        <dbReference type="ARBA" id="ARBA00022840"/>
    </source>
</evidence>
<keyword evidence="6 9" id="KW-0067">ATP-binding</keyword>
<keyword evidence="7" id="KW-0472">Membrane</keyword>
<evidence type="ECO:0000313" key="9">
    <source>
        <dbReference type="EMBL" id="SOC40901.1"/>
    </source>
</evidence>